<sequence length="152" mass="16760">MRLPKNFETSVFVLLILATQQDHAPLKSTRLSELLEVSDSSLKKTLRKLVVADLITSNASKDGGFTLNQAVTTITLADVLLAVEDQQLLDYQPSQLTTRLFRNPEHIEQSESLIQATLKQGEAALTDALGQLVLADLLEANAFQTGVVDWRE</sequence>
<dbReference type="PANTHER" id="PTHR33221">
    <property type="entry name" value="WINGED HELIX-TURN-HELIX TRANSCRIPTIONAL REGULATOR, RRF2 FAMILY"/>
    <property type="match status" value="1"/>
</dbReference>
<organism evidence="1 2">
    <name type="scientific">Latilactobacillus fuchuensis DSM 14340 = JCM 11249</name>
    <dbReference type="NCBI Taxonomy" id="1423747"/>
    <lineage>
        <taxon>Bacteria</taxon>
        <taxon>Bacillati</taxon>
        <taxon>Bacillota</taxon>
        <taxon>Bacilli</taxon>
        <taxon>Lactobacillales</taxon>
        <taxon>Lactobacillaceae</taxon>
        <taxon>Latilactobacillus</taxon>
    </lineage>
</organism>
<accession>A0A0R1RPE8</accession>
<evidence type="ECO:0008006" key="3">
    <source>
        <dbReference type="Google" id="ProtNLM"/>
    </source>
</evidence>
<dbReference type="AlphaFoldDB" id="A0A0R1RPE8"/>
<dbReference type="PROSITE" id="PS51197">
    <property type="entry name" value="HTH_RRF2_2"/>
    <property type="match status" value="1"/>
</dbReference>
<reference evidence="1 2" key="1">
    <citation type="journal article" date="2015" name="Genome Announc.">
        <title>Expanding the biotechnology potential of lactobacilli through comparative genomics of 213 strains and associated genera.</title>
        <authorList>
            <person name="Sun Z."/>
            <person name="Harris H.M."/>
            <person name="McCann A."/>
            <person name="Guo C."/>
            <person name="Argimon S."/>
            <person name="Zhang W."/>
            <person name="Yang X."/>
            <person name="Jeffery I.B."/>
            <person name="Cooney J.C."/>
            <person name="Kagawa T.F."/>
            <person name="Liu W."/>
            <person name="Song Y."/>
            <person name="Salvetti E."/>
            <person name="Wrobel A."/>
            <person name="Rasinkangas P."/>
            <person name="Parkhill J."/>
            <person name="Rea M.C."/>
            <person name="O'Sullivan O."/>
            <person name="Ritari J."/>
            <person name="Douillard F.P."/>
            <person name="Paul Ross R."/>
            <person name="Yang R."/>
            <person name="Briner A.E."/>
            <person name="Felis G.E."/>
            <person name="de Vos W.M."/>
            <person name="Barrangou R."/>
            <person name="Klaenhammer T.R."/>
            <person name="Caufield P.W."/>
            <person name="Cui Y."/>
            <person name="Zhang H."/>
            <person name="O'Toole P.W."/>
        </authorList>
    </citation>
    <scope>NUCLEOTIDE SEQUENCE [LARGE SCALE GENOMIC DNA]</scope>
    <source>
        <strain evidence="1 2">DSM 14340</strain>
    </source>
</reference>
<dbReference type="eggNOG" id="COG1959">
    <property type="taxonomic scope" value="Bacteria"/>
</dbReference>
<dbReference type="OrthoDB" id="9808360at2"/>
<dbReference type="EMBL" id="AZEX01000055">
    <property type="protein sequence ID" value="KRL59087.1"/>
    <property type="molecule type" value="Genomic_DNA"/>
</dbReference>
<dbReference type="Pfam" id="PF02082">
    <property type="entry name" value="Rrf2"/>
    <property type="match status" value="1"/>
</dbReference>
<evidence type="ECO:0000313" key="1">
    <source>
        <dbReference type="EMBL" id="KRL59087.1"/>
    </source>
</evidence>
<dbReference type="GO" id="GO:0005829">
    <property type="term" value="C:cytosol"/>
    <property type="evidence" value="ECO:0007669"/>
    <property type="project" value="TreeGrafter"/>
</dbReference>
<gene>
    <name evidence="1" type="ORF">FC69_GL001845</name>
</gene>
<dbReference type="InterPro" id="IPR036390">
    <property type="entry name" value="WH_DNA-bd_sf"/>
</dbReference>
<evidence type="ECO:0000313" key="2">
    <source>
        <dbReference type="Proteomes" id="UP000051264"/>
    </source>
</evidence>
<dbReference type="SUPFAM" id="SSF46785">
    <property type="entry name" value="Winged helix' DNA-binding domain"/>
    <property type="match status" value="1"/>
</dbReference>
<comment type="caution">
    <text evidence="1">The sequence shown here is derived from an EMBL/GenBank/DDBJ whole genome shotgun (WGS) entry which is preliminary data.</text>
</comment>
<name>A0A0R1RPE8_9LACO</name>
<dbReference type="Gene3D" id="1.10.10.10">
    <property type="entry name" value="Winged helix-like DNA-binding domain superfamily/Winged helix DNA-binding domain"/>
    <property type="match status" value="1"/>
</dbReference>
<protein>
    <recommendedName>
        <fullName evidence="3">Transcriptional regulator</fullName>
    </recommendedName>
</protein>
<dbReference type="InterPro" id="IPR036388">
    <property type="entry name" value="WH-like_DNA-bd_sf"/>
</dbReference>
<proteinExistence type="predicted"/>
<dbReference type="RefSeq" id="WP_025082979.1">
    <property type="nucleotide sequence ID" value="NZ_AZEX01000055.1"/>
</dbReference>
<dbReference type="Proteomes" id="UP000051264">
    <property type="component" value="Unassembled WGS sequence"/>
</dbReference>
<dbReference type="GO" id="GO:0003700">
    <property type="term" value="F:DNA-binding transcription factor activity"/>
    <property type="evidence" value="ECO:0007669"/>
    <property type="project" value="TreeGrafter"/>
</dbReference>
<dbReference type="PATRIC" id="fig|1423747.3.peg.1874"/>
<dbReference type="InterPro" id="IPR000944">
    <property type="entry name" value="Tscrpt_reg_Rrf2"/>
</dbReference>
<dbReference type="PANTHER" id="PTHR33221:SF15">
    <property type="entry name" value="HTH-TYPE TRANSCRIPTIONAL REGULATOR YWGB-RELATED"/>
    <property type="match status" value="1"/>
</dbReference>
<dbReference type="STRING" id="1423747.FC69_GL001845"/>